<evidence type="ECO:0000256" key="2">
    <source>
        <dbReference type="ARBA" id="ARBA00023015"/>
    </source>
</evidence>
<dbReference type="GO" id="GO:0043565">
    <property type="term" value="F:sequence-specific DNA binding"/>
    <property type="evidence" value="ECO:0007669"/>
    <property type="project" value="TreeGrafter"/>
</dbReference>
<evidence type="ECO:0000313" key="9">
    <source>
        <dbReference type="Proteomes" id="UP001302321"/>
    </source>
</evidence>
<keyword evidence="9" id="KW-1185">Reference proteome</keyword>
<dbReference type="Pfam" id="PF00172">
    <property type="entry name" value="Zn_clus"/>
    <property type="match status" value="1"/>
</dbReference>
<accession>A0AAN6VYD7</accession>
<proteinExistence type="predicted"/>
<sequence length="417" mass="45867">MERQDALQHSISTSISSASRPDAHPAKRLRLACDACHSSKVRCSSENPCARCRDCNLECQYSYMGKLGKPKGSRNKKTLERLAATAPRADDRSANCHPVSAMSLQGVSDMDMYSSMHSSHGFSDDAMQQLFSPASQSHSRSHSSIYLENTGLTHPEAFALPAQGTQIDEDFLGVGAMISSASMEDSDHAEQHPCPSVTSSITAVPSCWRAATSLPKDHHSTNNHPETKSKNNGTCQCLKQLTDHLCHLNDIERKLQQDPIRLDTTLSETDATIDCGENALECHHCRLNSKVILLIMTLLQTVLNWVTVEYKQQPLAGTMVTTKRLPPVTVGSWKIPNPDAQLVVLLLTNRVLTGADAVVSTLRLRMDEISLKASKQGNSMRNCYKYMDAEVLQQALQRLTGSLRELDEVVSAGEPKR</sequence>
<keyword evidence="4" id="KW-0804">Transcription</keyword>
<keyword evidence="2" id="KW-0805">Transcription regulation</keyword>
<evidence type="ECO:0000313" key="8">
    <source>
        <dbReference type="EMBL" id="KAK4172023.1"/>
    </source>
</evidence>
<reference evidence="8" key="2">
    <citation type="submission" date="2023-05" db="EMBL/GenBank/DDBJ databases">
        <authorList>
            <consortium name="Lawrence Berkeley National Laboratory"/>
            <person name="Steindorff A."/>
            <person name="Hensen N."/>
            <person name="Bonometti L."/>
            <person name="Westerberg I."/>
            <person name="Brannstrom I.O."/>
            <person name="Guillou S."/>
            <person name="Cros-Aarteil S."/>
            <person name="Calhoun S."/>
            <person name="Haridas S."/>
            <person name="Kuo A."/>
            <person name="Mondo S."/>
            <person name="Pangilinan J."/>
            <person name="Riley R."/>
            <person name="Labutti K."/>
            <person name="Andreopoulos B."/>
            <person name="Lipzen A."/>
            <person name="Chen C."/>
            <person name="Yanf M."/>
            <person name="Daum C."/>
            <person name="Ng V."/>
            <person name="Clum A."/>
            <person name="Ohm R."/>
            <person name="Martin F."/>
            <person name="Silar P."/>
            <person name="Natvig D."/>
            <person name="Lalanne C."/>
            <person name="Gautier V."/>
            <person name="Ament-Velasquez S.L."/>
            <person name="Kruys A."/>
            <person name="Hutchinson M.I."/>
            <person name="Powell A.J."/>
            <person name="Barry K."/>
            <person name="Miller A.N."/>
            <person name="Grigoriev I.V."/>
            <person name="Debuchy R."/>
            <person name="Gladieux P."/>
            <person name="Thoren M.H."/>
            <person name="Johannesson H."/>
        </authorList>
    </citation>
    <scope>NUCLEOTIDE SEQUENCE</scope>
    <source>
        <strain evidence="8">CBS 892.96</strain>
    </source>
</reference>
<comment type="caution">
    <text evidence="8">The sequence shown here is derived from an EMBL/GenBank/DDBJ whole genome shotgun (WGS) entry which is preliminary data.</text>
</comment>
<organism evidence="8 9">
    <name type="scientific">Triangularia setosa</name>
    <dbReference type="NCBI Taxonomy" id="2587417"/>
    <lineage>
        <taxon>Eukaryota</taxon>
        <taxon>Fungi</taxon>
        <taxon>Dikarya</taxon>
        <taxon>Ascomycota</taxon>
        <taxon>Pezizomycotina</taxon>
        <taxon>Sordariomycetes</taxon>
        <taxon>Sordariomycetidae</taxon>
        <taxon>Sordariales</taxon>
        <taxon>Podosporaceae</taxon>
        <taxon>Triangularia</taxon>
    </lineage>
</organism>
<dbReference type="Gene3D" id="4.10.240.10">
    <property type="entry name" value="Zn(2)-C6 fungal-type DNA-binding domain"/>
    <property type="match status" value="1"/>
</dbReference>
<dbReference type="EMBL" id="MU866474">
    <property type="protein sequence ID" value="KAK4172023.1"/>
    <property type="molecule type" value="Genomic_DNA"/>
</dbReference>
<evidence type="ECO:0000256" key="5">
    <source>
        <dbReference type="ARBA" id="ARBA00023242"/>
    </source>
</evidence>
<keyword evidence="3" id="KW-0238">DNA-binding</keyword>
<name>A0AAN6VYD7_9PEZI</name>
<feature type="compositionally biased region" description="Low complexity" evidence="6">
    <location>
        <begin position="10"/>
        <end position="19"/>
    </location>
</feature>
<comment type="subcellular location">
    <subcellularLocation>
        <location evidence="1">Nucleus</location>
    </subcellularLocation>
</comment>
<reference evidence="8" key="1">
    <citation type="journal article" date="2023" name="Mol. Phylogenet. Evol.">
        <title>Genome-scale phylogeny and comparative genomics of the fungal order Sordariales.</title>
        <authorList>
            <person name="Hensen N."/>
            <person name="Bonometti L."/>
            <person name="Westerberg I."/>
            <person name="Brannstrom I.O."/>
            <person name="Guillou S."/>
            <person name="Cros-Aarteil S."/>
            <person name="Calhoun S."/>
            <person name="Haridas S."/>
            <person name="Kuo A."/>
            <person name="Mondo S."/>
            <person name="Pangilinan J."/>
            <person name="Riley R."/>
            <person name="LaButti K."/>
            <person name="Andreopoulos B."/>
            <person name="Lipzen A."/>
            <person name="Chen C."/>
            <person name="Yan M."/>
            <person name="Daum C."/>
            <person name="Ng V."/>
            <person name="Clum A."/>
            <person name="Steindorff A."/>
            <person name="Ohm R.A."/>
            <person name="Martin F."/>
            <person name="Silar P."/>
            <person name="Natvig D.O."/>
            <person name="Lalanne C."/>
            <person name="Gautier V."/>
            <person name="Ament-Velasquez S.L."/>
            <person name="Kruys A."/>
            <person name="Hutchinson M.I."/>
            <person name="Powell A.J."/>
            <person name="Barry K."/>
            <person name="Miller A.N."/>
            <person name="Grigoriev I.V."/>
            <person name="Debuchy R."/>
            <person name="Gladieux P."/>
            <person name="Hiltunen Thoren M."/>
            <person name="Johannesson H."/>
        </authorList>
    </citation>
    <scope>NUCLEOTIDE SEQUENCE</scope>
    <source>
        <strain evidence="8">CBS 892.96</strain>
    </source>
</reference>
<dbReference type="GO" id="GO:0005634">
    <property type="term" value="C:nucleus"/>
    <property type="evidence" value="ECO:0007669"/>
    <property type="project" value="UniProtKB-SubCell"/>
</dbReference>
<dbReference type="PANTHER" id="PTHR47540">
    <property type="entry name" value="THIAMINE REPRESSIBLE GENES REGULATORY PROTEIN THI5"/>
    <property type="match status" value="1"/>
</dbReference>
<keyword evidence="5" id="KW-0539">Nucleus</keyword>
<dbReference type="Proteomes" id="UP001302321">
    <property type="component" value="Unassembled WGS sequence"/>
</dbReference>
<evidence type="ECO:0000256" key="1">
    <source>
        <dbReference type="ARBA" id="ARBA00004123"/>
    </source>
</evidence>
<evidence type="ECO:0000256" key="6">
    <source>
        <dbReference type="SAM" id="MobiDB-lite"/>
    </source>
</evidence>
<dbReference type="PROSITE" id="PS00463">
    <property type="entry name" value="ZN2_CY6_FUNGAL_1"/>
    <property type="match status" value="1"/>
</dbReference>
<dbReference type="GO" id="GO:0000981">
    <property type="term" value="F:DNA-binding transcription factor activity, RNA polymerase II-specific"/>
    <property type="evidence" value="ECO:0007669"/>
    <property type="project" value="InterPro"/>
</dbReference>
<evidence type="ECO:0000259" key="7">
    <source>
        <dbReference type="PROSITE" id="PS50048"/>
    </source>
</evidence>
<dbReference type="SUPFAM" id="SSF57701">
    <property type="entry name" value="Zn2/Cys6 DNA-binding domain"/>
    <property type="match status" value="1"/>
</dbReference>
<evidence type="ECO:0000256" key="3">
    <source>
        <dbReference type="ARBA" id="ARBA00023125"/>
    </source>
</evidence>
<dbReference type="CDD" id="cd00067">
    <property type="entry name" value="GAL4"/>
    <property type="match status" value="1"/>
</dbReference>
<dbReference type="PANTHER" id="PTHR47540:SF2">
    <property type="entry name" value="ZN(II)2CYS6 TRANSCRIPTION FACTOR (EUROFUNG)"/>
    <property type="match status" value="1"/>
</dbReference>
<dbReference type="InterPro" id="IPR001138">
    <property type="entry name" value="Zn2Cys6_DnaBD"/>
</dbReference>
<protein>
    <recommendedName>
        <fullName evidence="7">Zn(2)-C6 fungal-type domain-containing protein</fullName>
    </recommendedName>
</protein>
<dbReference type="InterPro" id="IPR051711">
    <property type="entry name" value="Stress_Response_Reg"/>
</dbReference>
<dbReference type="SMART" id="SM00066">
    <property type="entry name" value="GAL4"/>
    <property type="match status" value="1"/>
</dbReference>
<gene>
    <name evidence="8" type="ORF">QBC36DRAFT_248437</name>
</gene>
<feature type="region of interest" description="Disordered" evidence="6">
    <location>
        <begin position="1"/>
        <end position="23"/>
    </location>
</feature>
<dbReference type="PROSITE" id="PS50048">
    <property type="entry name" value="ZN2_CY6_FUNGAL_2"/>
    <property type="match status" value="1"/>
</dbReference>
<dbReference type="GO" id="GO:0008270">
    <property type="term" value="F:zinc ion binding"/>
    <property type="evidence" value="ECO:0007669"/>
    <property type="project" value="InterPro"/>
</dbReference>
<dbReference type="GO" id="GO:0045944">
    <property type="term" value="P:positive regulation of transcription by RNA polymerase II"/>
    <property type="evidence" value="ECO:0007669"/>
    <property type="project" value="TreeGrafter"/>
</dbReference>
<dbReference type="AlphaFoldDB" id="A0AAN6VYD7"/>
<feature type="domain" description="Zn(2)-C6 fungal-type" evidence="7">
    <location>
        <begin position="32"/>
        <end position="61"/>
    </location>
</feature>
<evidence type="ECO:0000256" key="4">
    <source>
        <dbReference type="ARBA" id="ARBA00023163"/>
    </source>
</evidence>
<dbReference type="InterPro" id="IPR036864">
    <property type="entry name" value="Zn2-C6_fun-type_DNA-bd_sf"/>
</dbReference>